<dbReference type="EMBL" id="AJWZ01011260">
    <property type="protein sequence ID" value="EKC45868.1"/>
    <property type="molecule type" value="Genomic_DNA"/>
</dbReference>
<dbReference type="InterPro" id="IPR003251">
    <property type="entry name" value="Rr_diiron-bd_dom"/>
</dbReference>
<evidence type="ECO:0000313" key="2">
    <source>
        <dbReference type="EMBL" id="EKC45868.1"/>
    </source>
</evidence>
<protein>
    <submittedName>
        <fullName evidence="2">Rubrerythrin</fullName>
    </submittedName>
</protein>
<dbReference type="SUPFAM" id="SSF47240">
    <property type="entry name" value="Ferritin-like"/>
    <property type="match status" value="1"/>
</dbReference>
<gene>
    <name evidence="2" type="ORF">OBE_16627</name>
</gene>
<dbReference type="InterPro" id="IPR012347">
    <property type="entry name" value="Ferritin-like"/>
</dbReference>
<organism evidence="2">
    <name type="scientific">human gut metagenome</name>
    <dbReference type="NCBI Taxonomy" id="408170"/>
    <lineage>
        <taxon>unclassified sequences</taxon>
        <taxon>metagenomes</taxon>
        <taxon>organismal metagenomes</taxon>
    </lineage>
</organism>
<accession>K1RKB3</accession>
<dbReference type="GO" id="GO:0046872">
    <property type="term" value="F:metal ion binding"/>
    <property type="evidence" value="ECO:0007669"/>
    <property type="project" value="InterPro"/>
</dbReference>
<dbReference type="CDD" id="cd00657">
    <property type="entry name" value="Ferritin_like"/>
    <property type="match status" value="1"/>
</dbReference>
<dbReference type="GO" id="GO:0016491">
    <property type="term" value="F:oxidoreductase activity"/>
    <property type="evidence" value="ECO:0007669"/>
    <property type="project" value="InterPro"/>
</dbReference>
<dbReference type="InterPro" id="IPR009078">
    <property type="entry name" value="Ferritin-like_SF"/>
</dbReference>
<dbReference type="AlphaFoldDB" id="K1RKB3"/>
<reference evidence="2" key="1">
    <citation type="journal article" date="2013" name="Environ. Microbiol.">
        <title>Microbiota from the distal guts of lean and obese adolescents exhibit partial functional redundancy besides clear differences in community structure.</title>
        <authorList>
            <person name="Ferrer M."/>
            <person name="Ruiz A."/>
            <person name="Lanza F."/>
            <person name="Haange S.B."/>
            <person name="Oberbach A."/>
            <person name="Till H."/>
            <person name="Bargiela R."/>
            <person name="Campoy C."/>
            <person name="Segura M.T."/>
            <person name="Richter M."/>
            <person name="von Bergen M."/>
            <person name="Seifert J."/>
            <person name="Suarez A."/>
        </authorList>
    </citation>
    <scope>NUCLEOTIDE SEQUENCE</scope>
</reference>
<comment type="caution">
    <text evidence="2">The sequence shown here is derived from an EMBL/GenBank/DDBJ whole genome shotgun (WGS) entry which is preliminary data.</text>
</comment>
<dbReference type="Pfam" id="PF02915">
    <property type="entry name" value="Rubrerythrin"/>
    <property type="match status" value="1"/>
</dbReference>
<feature type="domain" description="Rubrerythrin diiron-binding" evidence="1">
    <location>
        <begin position="21"/>
        <end position="140"/>
    </location>
</feature>
<feature type="non-terminal residue" evidence="2">
    <location>
        <position position="1"/>
    </location>
</feature>
<sequence length="147" mass="17167">NNLKQFNSDEIIMPADAISLIRSSIEDENSDMAFYDNLIRKAPSQKEKMIIQGIRNDEEKHGQILRKIYYDFTKQNISYQTPVNYNFQSSSYRDDLEKALFSELAAVKKYRKILSAMSGDYYILLMSIMTDENIHAAKYNFLLGNQR</sequence>
<proteinExistence type="predicted"/>
<evidence type="ECO:0000259" key="1">
    <source>
        <dbReference type="Pfam" id="PF02915"/>
    </source>
</evidence>
<name>K1RKB3_9ZZZZ</name>
<dbReference type="Gene3D" id="1.20.1260.10">
    <property type="match status" value="1"/>
</dbReference>